<dbReference type="InterPro" id="IPR008928">
    <property type="entry name" value="6-hairpin_glycosidase_sf"/>
</dbReference>
<evidence type="ECO:0008006" key="6">
    <source>
        <dbReference type="Google" id="ProtNLM"/>
    </source>
</evidence>
<reference evidence="4 5" key="1">
    <citation type="journal article" date="2017" name="ISME J.">
        <title>Energy and carbon metabolisms in a deep terrestrial subsurface fluid microbial community.</title>
        <authorList>
            <person name="Momper L."/>
            <person name="Jungbluth S.P."/>
            <person name="Lee M.D."/>
            <person name="Amend J.P."/>
        </authorList>
    </citation>
    <scope>NUCLEOTIDE SEQUENCE [LARGE SCALE GENOMIC DNA]</scope>
    <source>
        <strain evidence="4">SURF_5</strain>
    </source>
</reference>
<dbReference type="InterPro" id="IPR006775">
    <property type="entry name" value="GH116_catalytic"/>
</dbReference>
<dbReference type="PANTHER" id="PTHR12654">
    <property type="entry name" value="BILE ACID BETA-GLUCOSIDASE-RELATED"/>
    <property type="match status" value="1"/>
</dbReference>
<dbReference type="InterPro" id="IPR012341">
    <property type="entry name" value="6hp_glycosidase-like_sf"/>
</dbReference>
<feature type="signal peptide" evidence="1">
    <location>
        <begin position="1"/>
        <end position="19"/>
    </location>
</feature>
<dbReference type="Pfam" id="PF12215">
    <property type="entry name" value="Glyco_hydr_116N"/>
    <property type="match status" value="1"/>
</dbReference>
<accession>A0A3A4P6Z0</accession>
<dbReference type="InterPro" id="IPR052566">
    <property type="entry name" value="Non-lysos_glucosylceramidase"/>
</dbReference>
<evidence type="ECO:0000313" key="4">
    <source>
        <dbReference type="EMBL" id="RJP26919.1"/>
    </source>
</evidence>
<dbReference type="AlphaFoldDB" id="A0A3A4P6Z0"/>
<evidence type="ECO:0000259" key="3">
    <source>
        <dbReference type="Pfam" id="PF12215"/>
    </source>
</evidence>
<comment type="caution">
    <text evidence="4">The sequence shown here is derived from an EMBL/GenBank/DDBJ whole genome shotgun (WGS) entry which is preliminary data.</text>
</comment>
<keyword evidence="1" id="KW-0732">Signal</keyword>
<evidence type="ECO:0000313" key="5">
    <source>
        <dbReference type="Proteomes" id="UP000265882"/>
    </source>
</evidence>
<sequence length="882" mass="98784">MISKPIFLAAFLFVIANCAACGGDNSAPPPTFRSDTAIANELHLLEQNMQIEEVLGHDTLKLKELLERAKAADPSEAGPLLIRCRDEYLKGLRGRSGVPLGGLGAGTIELWPDGALHDWRIAGNWDLAKEPEFSFAAIRTETPGWHKTRILQDSRWAGRKRTKEITYEGRFPFVSLDYGAGEQPVAVTSSVFSPFIPHDAENSCLPVACFTFKLMNISDEPVHVSLLFAVGSFFEQASAQFERTDHFSIIRCESGPDSIAIATSSPSAAFSAGWEGPFLPAEFEKTGTLRGRIGHNGRIALCSEVDIEPRASREITFLLSWYYPDQRQRPTRGYQMEQKFLELGTTQENEANKYIGRRYNKFGSLEEINRYFFQNRDRLERETALWTSGIYESNVDPDVKHLLCNSLYPFFKTSFWTEDGGFNILESTNGCANPDCIHVRYYGSIPLALLFPELDQQILRRLAKYRGPFGGAKVGQIPEQFYGFSLELPFGRPFLQNNLSFVLMVYRDYIWTGDEAFLREMWPAIKEAMTLVAQADSDGDNLPDLVRVAQSYDDYDMGDSPIYIAGIWLAALRAAEETALVFNDRSRAKEYRELFDNARDTVERTLWNGRFYALSEERADVCFADALNGQWYADMLGLGDLLDPERIQKTLAAVFQFNDPATPYGIVNGFSPGQGIDYPGHAGYFQAQSSSVWPGATFAVASLGLYRGFYEEPLAAVNEVHENYAVRLGNLWNIREACDGDTGLPMAWPFYYRPMSAWAVLLGVQGFRYHAPHASLAIDPPNQIRDLRTPLIVPGVTATLDFARTGSGAQLKITVRRGTLRLKRLSLPDEAPKGKVDAKTWKNGSQLEAVLTRDAGNSIVFREELILSESDVFEAHLQHGEL</sequence>
<feature type="domain" description="Glycosyl-hydrolase family 116 N-terminal" evidence="3">
    <location>
        <begin position="97"/>
        <end position="378"/>
    </location>
</feature>
<evidence type="ECO:0000259" key="2">
    <source>
        <dbReference type="Pfam" id="PF04685"/>
    </source>
</evidence>
<gene>
    <name evidence="4" type="ORF">C4520_00050</name>
</gene>
<dbReference type="GO" id="GO:0008422">
    <property type="term" value="F:beta-glucosidase activity"/>
    <property type="evidence" value="ECO:0007669"/>
    <property type="project" value="TreeGrafter"/>
</dbReference>
<organism evidence="4 5">
    <name type="scientific">Abyssobacteria bacterium (strain SURF_5)</name>
    <dbReference type="NCBI Taxonomy" id="2093360"/>
    <lineage>
        <taxon>Bacteria</taxon>
        <taxon>Pseudomonadati</taxon>
        <taxon>Candidatus Hydrogenedentota</taxon>
        <taxon>Candidatus Abyssobacteria</taxon>
    </lineage>
</organism>
<dbReference type="GO" id="GO:0005975">
    <property type="term" value="P:carbohydrate metabolic process"/>
    <property type="evidence" value="ECO:0007669"/>
    <property type="project" value="InterPro"/>
</dbReference>
<name>A0A3A4P6Z0_ABYX5</name>
<dbReference type="Pfam" id="PF04685">
    <property type="entry name" value="DUF608"/>
    <property type="match status" value="1"/>
</dbReference>
<protein>
    <recommendedName>
        <fullName evidence="6">Glycosyl-hydrolase family 116 catalytic region domain-containing protein</fullName>
    </recommendedName>
</protein>
<dbReference type="EMBL" id="QZKU01000001">
    <property type="protein sequence ID" value="RJP26919.1"/>
    <property type="molecule type" value="Genomic_DNA"/>
</dbReference>
<dbReference type="Gene3D" id="1.50.10.10">
    <property type="match status" value="1"/>
</dbReference>
<feature type="domain" description="Glycosyl-hydrolase family 116 catalytic region" evidence="2">
    <location>
        <begin position="498"/>
        <end position="760"/>
    </location>
</feature>
<dbReference type="SUPFAM" id="SSF48208">
    <property type="entry name" value="Six-hairpin glycosidases"/>
    <property type="match status" value="1"/>
</dbReference>
<dbReference type="Proteomes" id="UP000265882">
    <property type="component" value="Unassembled WGS sequence"/>
</dbReference>
<evidence type="ECO:0000256" key="1">
    <source>
        <dbReference type="SAM" id="SignalP"/>
    </source>
</evidence>
<dbReference type="InterPro" id="IPR024462">
    <property type="entry name" value="GH116_N"/>
</dbReference>
<feature type="chain" id="PRO_5017355112" description="Glycosyl-hydrolase family 116 catalytic region domain-containing protein" evidence="1">
    <location>
        <begin position="20"/>
        <end position="882"/>
    </location>
</feature>
<proteinExistence type="predicted"/>
<dbReference type="PANTHER" id="PTHR12654:SF0">
    <property type="entry name" value="NON-LYSOSOMAL GLUCOSYLCERAMIDASE"/>
    <property type="match status" value="1"/>
</dbReference>